<dbReference type="SMART" id="SM00418">
    <property type="entry name" value="HTH_ARSR"/>
    <property type="match status" value="1"/>
</dbReference>
<dbReference type="NCBIfam" id="NF033788">
    <property type="entry name" value="HTH_metalloreg"/>
    <property type="match status" value="1"/>
</dbReference>
<dbReference type="GO" id="GO:0003677">
    <property type="term" value="F:DNA binding"/>
    <property type="evidence" value="ECO:0007669"/>
    <property type="project" value="UniProtKB-KW"/>
</dbReference>
<organism evidence="5 6">
    <name type="scientific">Fibrobacter succinogenes</name>
    <name type="common">Bacteroides succinogenes</name>
    <dbReference type="NCBI Taxonomy" id="833"/>
    <lineage>
        <taxon>Bacteria</taxon>
        <taxon>Pseudomonadati</taxon>
        <taxon>Fibrobacterota</taxon>
        <taxon>Fibrobacteria</taxon>
        <taxon>Fibrobacterales</taxon>
        <taxon>Fibrobacteraceae</taxon>
        <taxon>Fibrobacter</taxon>
    </lineage>
</organism>
<evidence type="ECO:0000313" key="6">
    <source>
        <dbReference type="Proteomes" id="UP000255423"/>
    </source>
</evidence>
<dbReference type="AlphaFoldDB" id="A0A380S4C3"/>
<dbReference type="InterPro" id="IPR036388">
    <property type="entry name" value="WH-like_DNA-bd_sf"/>
</dbReference>
<dbReference type="Proteomes" id="UP000255423">
    <property type="component" value="Unassembled WGS sequence"/>
</dbReference>
<evidence type="ECO:0000313" key="5">
    <source>
        <dbReference type="EMBL" id="SUQ24072.1"/>
    </source>
</evidence>
<dbReference type="Gene3D" id="1.10.10.10">
    <property type="entry name" value="Winged helix-like DNA-binding domain superfamily/Winged helix DNA-binding domain"/>
    <property type="match status" value="1"/>
</dbReference>
<feature type="domain" description="HTH arsR-type" evidence="4">
    <location>
        <begin position="10"/>
        <end position="104"/>
    </location>
</feature>
<dbReference type="EMBL" id="UHJL01000002">
    <property type="protein sequence ID" value="SUQ24072.1"/>
    <property type="molecule type" value="Genomic_DNA"/>
</dbReference>
<dbReference type="RefSeq" id="WP_088630831.1">
    <property type="nucleotide sequence ID" value="NZ_UHJL01000002.1"/>
</dbReference>
<dbReference type="PRINTS" id="PR00778">
    <property type="entry name" value="HTHARSR"/>
</dbReference>
<proteinExistence type="predicted"/>
<gene>
    <name evidence="5" type="ORF">SAMN05661053_1463</name>
</gene>
<keyword evidence="1" id="KW-0805">Transcription regulation</keyword>
<name>A0A380S4C3_FIBSU</name>
<dbReference type="CDD" id="cd00090">
    <property type="entry name" value="HTH_ARSR"/>
    <property type="match status" value="1"/>
</dbReference>
<dbReference type="InterPro" id="IPR051011">
    <property type="entry name" value="Metal_resp_trans_reg"/>
</dbReference>
<dbReference type="InterPro" id="IPR001845">
    <property type="entry name" value="HTH_ArsR_DNA-bd_dom"/>
</dbReference>
<dbReference type="GO" id="GO:0003700">
    <property type="term" value="F:DNA-binding transcription factor activity"/>
    <property type="evidence" value="ECO:0007669"/>
    <property type="project" value="InterPro"/>
</dbReference>
<evidence type="ECO:0000256" key="1">
    <source>
        <dbReference type="ARBA" id="ARBA00023015"/>
    </source>
</evidence>
<reference evidence="5 6" key="1">
    <citation type="submission" date="2017-08" db="EMBL/GenBank/DDBJ databases">
        <authorList>
            <person name="de Groot N.N."/>
        </authorList>
    </citation>
    <scope>NUCLEOTIDE SEQUENCE [LARGE SCALE GENOMIC DNA]</scope>
    <source>
        <strain evidence="5 6">HM2</strain>
    </source>
</reference>
<evidence type="ECO:0000256" key="2">
    <source>
        <dbReference type="ARBA" id="ARBA00023125"/>
    </source>
</evidence>
<sequence length="106" mass="12162">MHKEPNTQNISLDTLFELSEFFKFFGDTTRIRVIHLLLSGEMSVSAIAEKLNLEQSVVSHQLRILRTANLVKPTRDGRKIYYSLDDEHIGEIFNTGLAHILHKKKG</sequence>
<dbReference type="PANTHER" id="PTHR43132:SF6">
    <property type="entry name" value="HTH-TYPE TRANSCRIPTIONAL REPRESSOR CZRA"/>
    <property type="match status" value="1"/>
</dbReference>
<accession>A0A380S4C3</accession>
<dbReference type="SUPFAM" id="SSF46785">
    <property type="entry name" value="Winged helix' DNA-binding domain"/>
    <property type="match status" value="1"/>
</dbReference>
<protein>
    <submittedName>
        <fullName evidence="5">Transcriptional regulator, ArsR family</fullName>
    </submittedName>
</protein>
<dbReference type="Pfam" id="PF01022">
    <property type="entry name" value="HTH_5"/>
    <property type="match status" value="1"/>
</dbReference>
<keyword evidence="2" id="KW-0238">DNA-binding</keyword>
<dbReference type="PANTHER" id="PTHR43132">
    <property type="entry name" value="ARSENICAL RESISTANCE OPERON REPRESSOR ARSR-RELATED"/>
    <property type="match status" value="1"/>
</dbReference>
<evidence type="ECO:0000259" key="4">
    <source>
        <dbReference type="PROSITE" id="PS50987"/>
    </source>
</evidence>
<dbReference type="PROSITE" id="PS50987">
    <property type="entry name" value="HTH_ARSR_2"/>
    <property type="match status" value="1"/>
</dbReference>
<dbReference type="InterPro" id="IPR036390">
    <property type="entry name" value="WH_DNA-bd_sf"/>
</dbReference>
<dbReference type="InterPro" id="IPR011991">
    <property type="entry name" value="ArsR-like_HTH"/>
</dbReference>
<evidence type="ECO:0000256" key="3">
    <source>
        <dbReference type="ARBA" id="ARBA00023163"/>
    </source>
</evidence>
<keyword evidence="3" id="KW-0804">Transcription</keyword>